<dbReference type="GO" id="GO:0016020">
    <property type="term" value="C:membrane"/>
    <property type="evidence" value="ECO:0007669"/>
    <property type="project" value="UniProtKB-SubCell"/>
</dbReference>
<protein>
    <recommendedName>
        <fullName evidence="7">J domain-containing protein</fullName>
    </recommendedName>
</protein>
<keyword evidence="4" id="KW-0143">Chaperone</keyword>
<evidence type="ECO:0000256" key="4">
    <source>
        <dbReference type="ARBA" id="ARBA00023186"/>
    </source>
</evidence>
<feature type="transmembrane region" description="Helical" evidence="6">
    <location>
        <begin position="351"/>
        <end position="375"/>
    </location>
</feature>
<comment type="caution">
    <text evidence="8">The sequence shown here is derived from an EMBL/GenBank/DDBJ whole genome shotgun (WGS) entry which is preliminary data.</text>
</comment>
<evidence type="ECO:0000256" key="6">
    <source>
        <dbReference type="SAM" id="Phobius"/>
    </source>
</evidence>
<dbReference type="InterPro" id="IPR018253">
    <property type="entry name" value="DnaJ_domain_CS"/>
</dbReference>
<dbReference type="PANTHER" id="PTHR44027">
    <property type="entry name" value="DNAJ HOMOLOG SUBFAMILY C MEMBER 5 HOMOLOG"/>
    <property type="match status" value="1"/>
</dbReference>
<dbReference type="InterPro" id="IPR019396">
    <property type="entry name" value="TM_Fragile-X-F-assoc"/>
</dbReference>
<dbReference type="SUPFAM" id="SSF46565">
    <property type="entry name" value="Chaperone J-domain"/>
    <property type="match status" value="1"/>
</dbReference>
<comment type="subcellular location">
    <subcellularLocation>
        <location evidence="1">Membrane</location>
        <topology evidence="1">Lipid-anchor</topology>
    </subcellularLocation>
</comment>
<dbReference type="AlphaFoldDB" id="A0AAN7TYT8"/>
<dbReference type="Pfam" id="PF10269">
    <property type="entry name" value="Tmemb_185A"/>
    <property type="match status" value="1"/>
</dbReference>
<evidence type="ECO:0000256" key="3">
    <source>
        <dbReference type="ARBA" id="ARBA00023139"/>
    </source>
</evidence>
<dbReference type="PROSITE" id="PS50076">
    <property type="entry name" value="DNAJ_2"/>
    <property type="match status" value="1"/>
</dbReference>
<feature type="transmembrane region" description="Helical" evidence="6">
    <location>
        <begin position="191"/>
        <end position="209"/>
    </location>
</feature>
<dbReference type="Proteomes" id="UP001344447">
    <property type="component" value="Unassembled WGS sequence"/>
</dbReference>
<evidence type="ECO:0000313" key="9">
    <source>
        <dbReference type="Proteomes" id="UP001344447"/>
    </source>
</evidence>
<feature type="transmembrane region" description="Helical" evidence="6">
    <location>
        <begin position="133"/>
        <end position="153"/>
    </location>
</feature>
<evidence type="ECO:0000256" key="5">
    <source>
        <dbReference type="ARBA" id="ARBA00023288"/>
    </source>
</evidence>
<keyword evidence="6" id="KW-1133">Transmembrane helix</keyword>
<feature type="transmembrane region" description="Helical" evidence="6">
    <location>
        <begin position="248"/>
        <end position="265"/>
    </location>
</feature>
<gene>
    <name evidence="8" type="ORF">RB653_010129</name>
</gene>
<evidence type="ECO:0000313" key="8">
    <source>
        <dbReference type="EMBL" id="KAK5574875.1"/>
    </source>
</evidence>
<dbReference type="InterPro" id="IPR001623">
    <property type="entry name" value="DnaJ_domain"/>
</dbReference>
<keyword evidence="6" id="KW-0812">Transmembrane</keyword>
<dbReference type="PRINTS" id="PR00625">
    <property type="entry name" value="JDOMAIN"/>
</dbReference>
<dbReference type="CDD" id="cd06257">
    <property type="entry name" value="DnaJ"/>
    <property type="match status" value="1"/>
</dbReference>
<dbReference type="EMBL" id="JAVFKY010000006">
    <property type="protein sequence ID" value="KAK5574875.1"/>
    <property type="molecule type" value="Genomic_DNA"/>
</dbReference>
<keyword evidence="9" id="KW-1185">Reference proteome</keyword>
<keyword evidence="5" id="KW-0449">Lipoprotein</keyword>
<dbReference type="InterPro" id="IPR036869">
    <property type="entry name" value="J_dom_sf"/>
</dbReference>
<feature type="transmembrane region" description="Helical" evidence="6">
    <location>
        <begin position="271"/>
        <end position="293"/>
    </location>
</feature>
<accession>A0AAN7TYT8</accession>
<dbReference type="PANTHER" id="PTHR44027:SF7">
    <property type="entry name" value="DNAJ HOMOLOG SUBFAMILY C MEMBER 5 HOMOLOG"/>
    <property type="match status" value="1"/>
</dbReference>
<evidence type="ECO:0000256" key="1">
    <source>
        <dbReference type="ARBA" id="ARBA00004635"/>
    </source>
</evidence>
<reference evidence="8 9" key="1">
    <citation type="submission" date="2023-11" db="EMBL/GenBank/DDBJ databases">
        <title>Dfirmibasis_genome.</title>
        <authorList>
            <person name="Edelbroek B."/>
            <person name="Kjellin J."/>
            <person name="Jerlstrom-Hultqvist J."/>
            <person name="Soderbom F."/>
        </authorList>
    </citation>
    <scope>NUCLEOTIDE SEQUENCE [LARGE SCALE GENOMIC DNA]</scope>
    <source>
        <strain evidence="8 9">TNS-C-14</strain>
    </source>
</reference>
<feature type="transmembrane region" description="Helical" evidence="6">
    <location>
        <begin position="160"/>
        <end position="179"/>
    </location>
</feature>
<dbReference type="Pfam" id="PF00226">
    <property type="entry name" value="DnaJ"/>
    <property type="match status" value="1"/>
</dbReference>
<evidence type="ECO:0000259" key="7">
    <source>
        <dbReference type="PROSITE" id="PS50076"/>
    </source>
</evidence>
<dbReference type="SMART" id="SM00271">
    <property type="entry name" value="DnaJ"/>
    <property type="match status" value="1"/>
</dbReference>
<evidence type="ECO:0000256" key="2">
    <source>
        <dbReference type="ARBA" id="ARBA00023136"/>
    </source>
</evidence>
<organism evidence="8 9">
    <name type="scientific">Dictyostelium firmibasis</name>
    <dbReference type="NCBI Taxonomy" id="79012"/>
    <lineage>
        <taxon>Eukaryota</taxon>
        <taxon>Amoebozoa</taxon>
        <taxon>Evosea</taxon>
        <taxon>Eumycetozoa</taxon>
        <taxon>Dictyostelia</taxon>
        <taxon>Dictyosteliales</taxon>
        <taxon>Dictyosteliaceae</taxon>
        <taxon>Dictyostelium</taxon>
    </lineage>
</organism>
<keyword evidence="2 6" id="KW-0472">Membrane</keyword>
<feature type="transmembrane region" description="Helical" evidence="6">
    <location>
        <begin position="99"/>
        <end position="121"/>
    </location>
</feature>
<dbReference type="PROSITE" id="PS00636">
    <property type="entry name" value="DNAJ_1"/>
    <property type="match status" value="1"/>
</dbReference>
<dbReference type="Gene3D" id="1.10.287.110">
    <property type="entry name" value="DnaJ domain"/>
    <property type="match status" value="1"/>
</dbReference>
<name>A0AAN7TYT8_9MYCE</name>
<keyword evidence="3" id="KW-0564">Palmitate</keyword>
<proteinExistence type="predicted"/>
<dbReference type="GO" id="GO:0005737">
    <property type="term" value="C:cytoplasm"/>
    <property type="evidence" value="ECO:0007669"/>
    <property type="project" value="UniProtKB-ARBA"/>
</dbReference>
<feature type="domain" description="J" evidence="7">
    <location>
        <begin position="7"/>
        <end position="71"/>
    </location>
</feature>
<dbReference type="InterPro" id="IPR051434">
    <property type="entry name" value="DnaJ_C_subfamily_member5"/>
</dbReference>
<sequence>MNFDTTTYYQLLEVPVDCSQDDIKRSYRVLALKYHPDRNSDPAAAEIFKEIVEAYEVLSDPERRQLYDQYGAEGLKFFENGAFGSDAAYVAKMMGSLKLVAFIGFLILLIAVLFPIFIVIKTKGAVDWSWAKVFSPAWIVMSLVVAFSVILAVLSKKLTFCIWAAYNIFIMTFMGLLVSKLDETTHTASHMLWSEVFIPIYALIVLSIVQKYEIFSSEHYEKRFSSPEHIDTCTNFGLGHPGFILRKLLRDLVASWFFVFLMIKLDHVVEWNWWINSIPVFFYIIFYLVLIALDNSSKMNNLPMDEDERASNQSLTSFLYCIFIFFMIPVILFISLLAAHISADSFAIANVFIPIFIVLGLLTCAYCIFACCALASPKVPGMDDFPGSPTQNIASIINNRMLRPQKFLEAQHSPTSSTSIGVENV</sequence>
<feature type="transmembrane region" description="Helical" evidence="6">
    <location>
        <begin position="314"/>
        <end position="339"/>
    </location>
</feature>